<dbReference type="AlphaFoldDB" id="F6DSK0"/>
<evidence type="ECO:0000313" key="3">
    <source>
        <dbReference type="EMBL" id="AEG61090.1"/>
    </source>
</evidence>
<reference evidence="3 4" key="2">
    <citation type="journal article" date="2012" name="Stand. Genomic Sci.">
        <title>Complete genome sequence of the sulfate-reducing firmicute Desulfotomaculum ruminis type strain (DL(T)).</title>
        <authorList>
            <person name="Spring S."/>
            <person name="Visser M."/>
            <person name="Lu M."/>
            <person name="Copeland A."/>
            <person name="Lapidus A."/>
            <person name="Lucas S."/>
            <person name="Cheng J.F."/>
            <person name="Han C."/>
            <person name="Tapia R."/>
            <person name="Goodwin L.A."/>
            <person name="Pitluck S."/>
            <person name="Ivanova N."/>
            <person name="Land M."/>
            <person name="Hauser L."/>
            <person name="Larimer F."/>
            <person name="Rohde M."/>
            <person name="Goker M."/>
            <person name="Detter J.C."/>
            <person name="Kyrpides N.C."/>
            <person name="Woyke T."/>
            <person name="Schaap P.J."/>
            <person name="Plugge C.M."/>
            <person name="Muyzer G."/>
            <person name="Kuever J."/>
            <person name="Pereira I.A."/>
            <person name="Parshina S.N."/>
            <person name="Bernier-Latmani R."/>
            <person name="Stams A.J."/>
            <person name="Klenk H.P."/>
        </authorList>
    </citation>
    <scope>NUCLEOTIDE SEQUENCE [LARGE SCALE GENOMIC DNA]</scope>
    <source>
        <strain evidence="4">ATCC 23193 / DSM 2154 / NCIB 8452 / DL</strain>
    </source>
</reference>
<protein>
    <submittedName>
        <fullName evidence="3">Copper amine oxidase-like domain-containing protein</fullName>
    </submittedName>
</protein>
<evidence type="ECO:0000256" key="1">
    <source>
        <dbReference type="SAM" id="SignalP"/>
    </source>
</evidence>
<dbReference type="Proteomes" id="UP000009234">
    <property type="component" value="Chromosome"/>
</dbReference>
<sequence>MKKGWIFICLVGLLVTFGSTAFAETPIKLIVNGEEVQQDLHPQIISGMIMVPIESINVALNLEVQWDQQNHTLSIANPGESREQVVASLPGADVTLYAKKYKGDYEQFKVQMKDCVRSFPYWHNESNFLPQIYFSDLNGDGRKELTVILTTGHGTGVYDSEVHVLTEDLSEVYVEDAMPIVLKNVKTQILPTGVEISIGDKQTMIAQENIAIEREKWYTEVGFTGVRYFFDTENQQLKAAVPATLSIGGFLGEVQITYTFKDKMYQAQKVEFLLSEEITEDDLEISKSAAGGWTDVNAEELIEEIYKKRENNPGRVGVEW</sequence>
<proteinExistence type="predicted"/>
<dbReference type="InterPro" id="IPR036582">
    <property type="entry name" value="Mao_N_sf"/>
</dbReference>
<feature type="chain" id="PRO_5003333422" evidence="1">
    <location>
        <begin position="24"/>
        <end position="320"/>
    </location>
</feature>
<feature type="domain" description="Copper amine oxidase-like N-terminal" evidence="2">
    <location>
        <begin position="30"/>
        <end position="75"/>
    </location>
</feature>
<feature type="signal peptide" evidence="1">
    <location>
        <begin position="1"/>
        <end position="23"/>
    </location>
</feature>
<reference evidence="4" key="1">
    <citation type="submission" date="2011-05" db="EMBL/GenBank/DDBJ databases">
        <title>Complete sequence of Desulfotomaculum ruminis DSM 2154.</title>
        <authorList>
            <person name="Lucas S."/>
            <person name="Copeland A."/>
            <person name="Lapidus A."/>
            <person name="Cheng J.-F."/>
            <person name="Goodwin L."/>
            <person name="Pitluck S."/>
            <person name="Lu M."/>
            <person name="Detter J.C."/>
            <person name="Han C."/>
            <person name="Tapia R."/>
            <person name="Land M."/>
            <person name="Hauser L."/>
            <person name="Kyrpides N."/>
            <person name="Ivanova N."/>
            <person name="Mikhailova N."/>
            <person name="Pagani I."/>
            <person name="Stams A.J.M."/>
            <person name="Plugge C.M."/>
            <person name="Muyzer G."/>
            <person name="Kuever J."/>
            <person name="Parshina S.N."/>
            <person name="Ivanova A.E."/>
            <person name="Nazina T.N."/>
            <person name="Brambilla E."/>
            <person name="Spring S."/>
            <person name="Klenk H.-P."/>
            <person name="Woyke T."/>
        </authorList>
    </citation>
    <scope>NUCLEOTIDE SEQUENCE [LARGE SCALE GENOMIC DNA]</scope>
    <source>
        <strain evidence="4">ATCC 23193 / DSM 2154 / NCIB 8452 / DL</strain>
    </source>
</reference>
<dbReference type="SUPFAM" id="SSF55383">
    <property type="entry name" value="Copper amine oxidase, domain N"/>
    <property type="match status" value="1"/>
</dbReference>
<dbReference type="eggNOG" id="ENOG50331FD">
    <property type="taxonomic scope" value="Bacteria"/>
</dbReference>
<dbReference type="Pfam" id="PF07833">
    <property type="entry name" value="Cu_amine_oxidN1"/>
    <property type="match status" value="1"/>
</dbReference>
<dbReference type="InterPro" id="IPR012854">
    <property type="entry name" value="Cu_amine_oxidase-like_N"/>
</dbReference>
<dbReference type="HOGENOM" id="CLU_1033822_0_0_9"/>
<evidence type="ECO:0000259" key="2">
    <source>
        <dbReference type="Pfam" id="PF07833"/>
    </source>
</evidence>
<dbReference type="STRING" id="696281.Desru_2876"/>
<name>F6DSK0_DESRL</name>
<gene>
    <name evidence="3" type="ordered locus">Desru_2876</name>
</gene>
<dbReference type="RefSeq" id="WP_013842842.1">
    <property type="nucleotide sequence ID" value="NC_015589.1"/>
</dbReference>
<keyword evidence="1" id="KW-0732">Signal</keyword>
<dbReference type="EMBL" id="CP002780">
    <property type="protein sequence ID" value="AEG61090.1"/>
    <property type="molecule type" value="Genomic_DNA"/>
</dbReference>
<accession>F6DSK0</accession>
<evidence type="ECO:0000313" key="4">
    <source>
        <dbReference type="Proteomes" id="UP000009234"/>
    </source>
</evidence>
<dbReference type="KEGG" id="dru:Desru_2876"/>
<keyword evidence="4" id="KW-1185">Reference proteome</keyword>
<organism evidence="3 4">
    <name type="scientific">Desulforamulus ruminis (strain ATCC 23193 / DSM 2154 / NCIMB 8452 / DL)</name>
    <name type="common">Desulfotomaculum ruminis</name>
    <dbReference type="NCBI Taxonomy" id="696281"/>
    <lineage>
        <taxon>Bacteria</taxon>
        <taxon>Bacillati</taxon>
        <taxon>Bacillota</taxon>
        <taxon>Clostridia</taxon>
        <taxon>Eubacteriales</taxon>
        <taxon>Peptococcaceae</taxon>
        <taxon>Desulforamulus</taxon>
    </lineage>
</organism>